<feature type="coiled-coil region" evidence="6">
    <location>
        <begin position="31"/>
        <end position="58"/>
    </location>
</feature>
<proteinExistence type="predicted"/>
<dbReference type="CDD" id="cd19953">
    <property type="entry name" value="PDS5"/>
    <property type="match status" value="1"/>
</dbReference>
<keyword evidence="3" id="KW-0498">Mitosis</keyword>
<name>A8PCG9_COPC7</name>
<dbReference type="SUPFAM" id="SSF48371">
    <property type="entry name" value="ARM repeat"/>
    <property type="match status" value="2"/>
</dbReference>
<comment type="subcellular location">
    <subcellularLocation>
        <location evidence="1">Nucleus</location>
    </subcellularLocation>
</comment>
<feature type="compositionally biased region" description="Acidic residues" evidence="7">
    <location>
        <begin position="1174"/>
        <end position="1201"/>
    </location>
</feature>
<gene>
    <name evidence="8" type="ORF">CC1G_05280</name>
</gene>
<organism evidence="8 9">
    <name type="scientific">Coprinopsis cinerea (strain Okayama-7 / 130 / ATCC MYA-4618 / FGSC 9003)</name>
    <name type="common">Inky cap fungus</name>
    <name type="synonym">Hormographiella aspergillata</name>
    <dbReference type="NCBI Taxonomy" id="240176"/>
    <lineage>
        <taxon>Eukaryota</taxon>
        <taxon>Fungi</taxon>
        <taxon>Dikarya</taxon>
        <taxon>Basidiomycota</taxon>
        <taxon>Agaricomycotina</taxon>
        <taxon>Agaricomycetes</taxon>
        <taxon>Agaricomycetidae</taxon>
        <taxon>Agaricales</taxon>
        <taxon>Agaricineae</taxon>
        <taxon>Psathyrellaceae</taxon>
        <taxon>Coprinopsis</taxon>
    </lineage>
</organism>
<evidence type="ECO:0000256" key="2">
    <source>
        <dbReference type="ARBA" id="ARBA00022618"/>
    </source>
</evidence>
<dbReference type="InterPro" id="IPR011989">
    <property type="entry name" value="ARM-like"/>
</dbReference>
<evidence type="ECO:0000313" key="8">
    <source>
        <dbReference type="EMBL" id="EAU81450.2"/>
    </source>
</evidence>
<feature type="compositionally biased region" description="Basic and acidic residues" evidence="7">
    <location>
        <begin position="1211"/>
        <end position="1220"/>
    </location>
</feature>
<dbReference type="VEuPathDB" id="FungiDB:CC1G_05280"/>
<keyword evidence="5" id="KW-0131">Cell cycle</keyword>
<dbReference type="PANTHER" id="PTHR12663">
    <property type="entry name" value="ANDROGEN INDUCED INHIBITOR OF PROLIFERATION AS3 / PDS5-RELATED"/>
    <property type="match status" value="1"/>
</dbReference>
<keyword evidence="6" id="KW-0175">Coiled coil</keyword>
<evidence type="ECO:0000256" key="1">
    <source>
        <dbReference type="ARBA" id="ARBA00004123"/>
    </source>
</evidence>
<dbReference type="PANTHER" id="PTHR12663:SF0">
    <property type="entry name" value="PRECOCIOUS DISSOCIATION OF SISTERS 5, ISOFORM A"/>
    <property type="match status" value="1"/>
</dbReference>
<accession>A8PCG9</accession>
<dbReference type="InterPro" id="IPR016024">
    <property type="entry name" value="ARM-type_fold"/>
</dbReference>
<evidence type="ECO:0000256" key="7">
    <source>
        <dbReference type="SAM" id="MobiDB-lite"/>
    </source>
</evidence>
<evidence type="ECO:0000256" key="3">
    <source>
        <dbReference type="ARBA" id="ARBA00022776"/>
    </source>
</evidence>
<dbReference type="GO" id="GO:0051301">
    <property type="term" value="P:cell division"/>
    <property type="evidence" value="ECO:0007669"/>
    <property type="project" value="UniProtKB-KW"/>
</dbReference>
<dbReference type="GO" id="GO:0007064">
    <property type="term" value="P:mitotic sister chromatid cohesion"/>
    <property type="evidence" value="ECO:0007669"/>
    <property type="project" value="InterPro"/>
</dbReference>
<dbReference type="EMBL" id="AACS02000011">
    <property type="protein sequence ID" value="EAU81450.2"/>
    <property type="molecule type" value="Genomic_DNA"/>
</dbReference>
<dbReference type="Proteomes" id="UP000001861">
    <property type="component" value="Unassembled WGS sequence"/>
</dbReference>
<dbReference type="OMA" id="YPPAYNM"/>
<keyword evidence="2" id="KW-0132">Cell division</keyword>
<protein>
    <submittedName>
        <fullName evidence="8">Cohesin-associated protein Pds5</fullName>
    </submittedName>
</protein>
<dbReference type="AlphaFoldDB" id="A8PCG9"/>
<dbReference type="FunCoup" id="A8PCG9">
    <property type="interactions" value="551"/>
</dbReference>
<comment type="caution">
    <text evidence="8">The sequence shown here is derived from an EMBL/GenBank/DDBJ whole genome shotgun (WGS) entry which is preliminary data.</text>
</comment>
<dbReference type="Pfam" id="PF20168">
    <property type="entry name" value="PDS5"/>
    <property type="match status" value="1"/>
</dbReference>
<dbReference type="HOGENOM" id="CLU_002562_1_0_1"/>
<dbReference type="GO" id="GO:0005634">
    <property type="term" value="C:nucleus"/>
    <property type="evidence" value="ECO:0007669"/>
    <property type="project" value="UniProtKB-SubCell"/>
</dbReference>
<feature type="compositionally biased region" description="Basic residues" evidence="7">
    <location>
        <begin position="1147"/>
        <end position="1170"/>
    </location>
</feature>
<dbReference type="STRING" id="240176.A8PCG9"/>
<evidence type="ECO:0000256" key="6">
    <source>
        <dbReference type="SAM" id="Coils"/>
    </source>
</evidence>
<evidence type="ECO:0000313" key="9">
    <source>
        <dbReference type="Proteomes" id="UP000001861"/>
    </source>
</evidence>
<keyword evidence="9" id="KW-1185">Reference proteome</keyword>
<dbReference type="Gene3D" id="1.25.10.10">
    <property type="entry name" value="Leucine-rich Repeat Variant"/>
    <property type="match status" value="1"/>
</dbReference>
<sequence length="1254" mass="140393">MVAQTRHGGGQPSPRKKLEFREKLTGKGLSTDALLKKLKTLHDQLAALEQEHVEVKSLDTAKKELISASLLLHKERGVKAYTACCLADILRLYAPDAPYTPAELTDIFEFFFKQLSAGLKGTDSTYYNEYFHLLESLSTVKSVVLVCDLPKADKLMTLIFRECFSLVRRDLPKKVEIFLVDTLEALIDESQSINADALDLILAQFKDKNLGLDNAAYRLATEVCNRASDKLQRNICQYFNDIITDQSAEDDYDDIRKAHDLIKALHRSCPGVLDSVIPQLEEELRAEDLTIRLLATQVLGEMFADIKNGSDLFRKYPNTWNVWLSRKNDKAVPIRLKVVESCRALIQNLPESREALEGLLNDKIMDPDEKVRAAVCKLYSQLDYEAALHHVSEAQLRNVAGRGLDKRHSVRIEALNSVGKIYNIAYPQIDNNDPTAIKQFAWIPDEVLKITNTLPEVRSVVEQVVADHLLPLPSPGSKGEVDEEAWTDRLLGMMRYLTDKSINALLGLSGVKSIRPNIYEIFIDTCVQYNGGIIDENEDLITRRLAATSQHLAASFPDPLKAKEDLNTFAKLNENRLFKLAKTCMDPQTDVKGLAKATSEFLKRLDQTSASLVPTLSTFLRRASFRIINQSSVPSLLKRVARSHGSTAGHLIQASNHARTLLSFVARHCPAVFKPHTAELAKALVDEKNIQLVEVALQALAGLVKWDESLATADRRTVERIEKFSLHTSWRLAKFAARYLCHSRTKEEAAKKLIEAITDQFSSADSADFEGIGARVAALSQVARYCPAAFERRSEALTAFLLKKLLMVPSSADPEEMDDGEEWMENDEVPDVLRAKLQALKLFRNRSLAHGAAENALEIATPALKMFATLLEHNGSLNPEAEENPKFLSRMRLQAAFALLHLSTIEVFANAITPKFLRLAVTVQDSCYNVRMEFVTKLVTLLQPRKLPPRYNVIPFLTVHDPEDDVKSLLKCRSDVVVKAASYVNGAKRKMPPNIKLENLELIFIRLLHLLAHHPDFSTSHEDLFDIAKYVQFYLDLIATQDNVSLLHHLAMKLKTVRDAESHSHTEQLYIMAELAQELIKMRASTHSWTIQTYPGKVRLPSDILRPLPSADAVKQIVRTVYLPEDTRSWLSELAKTAALPKEKKERKPAKRKATSSKANGHKRPRKRAKSVNDDDDEDDDDDETGGDTSEAEAATDDMDVDGGRSSSPPAREKSEEPPRPKGTRVSARNLAKTKGGKSTKAKVSSPPPDSDEE</sequence>
<dbReference type="GO" id="GO:0006281">
    <property type="term" value="P:DNA repair"/>
    <property type="evidence" value="ECO:0007669"/>
    <property type="project" value="TreeGrafter"/>
</dbReference>
<dbReference type="OrthoDB" id="200660at2759"/>
<reference evidence="8 9" key="1">
    <citation type="journal article" date="2010" name="Proc. Natl. Acad. Sci. U.S.A.">
        <title>Insights into evolution of multicellular fungi from the assembled chromosomes of the mushroom Coprinopsis cinerea (Coprinus cinereus).</title>
        <authorList>
            <person name="Stajich J.E."/>
            <person name="Wilke S.K."/>
            <person name="Ahren D."/>
            <person name="Au C.H."/>
            <person name="Birren B.W."/>
            <person name="Borodovsky M."/>
            <person name="Burns C."/>
            <person name="Canback B."/>
            <person name="Casselton L.A."/>
            <person name="Cheng C.K."/>
            <person name="Deng J."/>
            <person name="Dietrich F.S."/>
            <person name="Fargo D.C."/>
            <person name="Farman M.L."/>
            <person name="Gathman A.C."/>
            <person name="Goldberg J."/>
            <person name="Guigo R."/>
            <person name="Hoegger P.J."/>
            <person name="Hooker J.B."/>
            <person name="Huggins A."/>
            <person name="James T.Y."/>
            <person name="Kamada T."/>
            <person name="Kilaru S."/>
            <person name="Kodira C."/>
            <person name="Kues U."/>
            <person name="Kupfer D."/>
            <person name="Kwan H.S."/>
            <person name="Lomsadze A."/>
            <person name="Li W."/>
            <person name="Lilly W.W."/>
            <person name="Ma L.J."/>
            <person name="Mackey A.J."/>
            <person name="Manning G."/>
            <person name="Martin F."/>
            <person name="Muraguchi H."/>
            <person name="Natvig D.O."/>
            <person name="Palmerini H."/>
            <person name="Ramesh M.A."/>
            <person name="Rehmeyer C.J."/>
            <person name="Roe B.A."/>
            <person name="Shenoy N."/>
            <person name="Stanke M."/>
            <person name="Ter-Hovhannisyan V."/>
            <person name="Tunlid A."/>
            <person name="Velagapudi R."/>
            <person name="Vision T.J."/>
            <person name="Zeng Q."/>
            <person name="Zolan M.E."/>
            <person name="Pukkila P.J."/>
        </authorList>
    </citation>
    <scope>NUCLEOTIDE SEQUENCE [LARGE SCALE GENOMIC DNA]</scope>
    <source>
        <strain evidence="9">Okayama-7 / 130 / ATCC MYA-4618 / FGSC 9003</strain>
    </source>
</reference>
<evidence type="ECO:0000256" key="5">
    <source>
        <dbReference type="ARBA" id="ARBA00023306"/>
    </source>
</evidence>
<evidence type="ECO:0000256" key="4">
    <source>
        <dbReference type="ARBA" id="ARBA00023242"/>
    </source>
</evidence>
<keyword evidence="4" id="KW-0539">Nucleus</keyword>
<dbReference type="GO" id="GO:0000785">
    <property type="term" value="C:chromatin"/>
    <property type="evidence" value="ECO:0007669"/>
    <property type="project" value="TreeGrafter"/>
</dbReference>
<feature type="region of interest" description="Disordered" evidence="7">
    <location>
        <begin position="1140"/>
        <end position="1254"/>
    </location>
</feature>
<dbReference type="GeneID" id="6017036"/>
<dbReference type="InParanoid" id="A8PCG9"/>
<dbReference type="eggNOG" id="KOG1525">
    <property type="taxonomic scope" value="Eukaryota"/>
</dbReference>
<dbReference type="RefSeq" id="XP_001840394.2">
    <property type="nucleotide sequence ID" value="XM_001840342.2"/>
</dbReference>
<dbReference type="InterPro" id="IPR039776">
    <property type="entry name" value="Pds5"/>
</dbReference>
<dbReference type="KEGG" id="cci:CC1G_05280"/>